<dbReference type="RefSeq" id="WP_128986666.1">
    <property type="nucleotide sequence ID" value="NZ_PDJZ01000007.1"/>
</dbReference>
<feature type="domain" description="Major facilitator superfamily (MFS) profile" evidence="8">
    <location>
        <begin position="18"/>
        <end position="386"/>
    </location>
</feature>
<dbReference type="CDD" id="cd17477">
    <property type="entry name" value="MFS_YcaD_like"/>
    <property type="match status" value="1"/>
</dbReference>
<evidence type="ECO:0000313" key="9">
    <source>
        <dbReference type="EMBL" id="RXJ83908.1"/>
    </source>
</evidence>
<dbReference type="Proteomes" id="UP000290870">
    <property type="component" value="Unassembled WGS sequence"/>
</dbReference>
<keyword evidence="2" id="KW-0813">Transport</keyword>
<feature type="transmembrane region" description="Helical" evidence="7">
    <location>
        <begin position="84"/>
        <end position="103"/>
    </location>
</feature>
<dbReference type="PANTHER" id="PTHR23521">
    <property type="entry name" value="TRANSPORTER MFS SUPERFAMILY"/>
    <property type="match status" value="1"/>
</dbReference>
<evidence type="ECO:0000256" key="1">
    <source>
        <dbReference type="ARBA" id="ARBA00004651"/>
    </source>
</evidence>
<dbReference type="GO" id="GO:0022857">
    <property type="term" value="F:transmembrane transporter activity"/>
    <property type="evidence" value="ECO:0007669"/>
    <property type="project" value="InterPro"/>
</dbReference>
<evidence type="ECO:0000256" key="4">
    <source>
        <dbReference type="ARBA" id="ARBA00022692"/>
    </source>
</evidence>
<sequence>MNENINTNSYIDKFSLSPVSSLFFAIAFLAIGYGMILTFVGVYLKELGLNDAVIGLINASFFLGAIGSSIFSQKIISSVGHIRSFATFASLMVISFLIQSLFFNEYLWTFLRFVSGFAFYALLIIIESWLNEKSSQKHRGKILAIYTIIFYLATALGQVFLNIKGDTTYIIFILGSVLILFSVLFISMTKIKEPILKPFEKYSFPKLYSVVPLALTGSFIGGFFVGGFFTMVPIYLMQKYSSIEIVSIFMACSIIGGLISQWPIGILSDKYGRRKIIAYSGFYIFFISLLFLFSSLLDNYIYFLGIFLGFSIFSIYPLSLARANDVVDENKDIVEISRTLLFAYGLGSFVAPIILGIGLFYYLEFIFLIFAILGLFLGFYSLSKKRVADDDMSIFVNIPVASGSVVVELDPRQDLENEKEKNEK</sequence>
<feature type="transmembrane region" description="Helical" evidence="7">
    <location>
        <begin position="142"/>
        <end position="161"/>
    </location>
</feature>
<keyword evidence="6 7" id="KW-0472">Membrane</keyword>
<evidence type="ECO:0000256" key="6">
    <source>
        <dbReference type="ARBA" id="ARBA00023136"/>
    </source>
</evidence>
<feature type="transmembrane region" description="Helical" evidence="7">
    <location>
        <begin position="339"/>
        <end position="359"/>
    </location>
</feature>
<feature type="transmembrane region" description="Helical" evidence="7">
    <location>
        <begin position="52"/>
        <end position="72"/>
    </location>
</feature>
<dbReference type="InterPro" id="IPR005829">
    <property type="entry name" value="Sugar_transporter_CS"/>
</dbReference>
<feature type="transmembrane region" description="Helical" evidence="7">
    <location>
        <begin position="242"/>
        <end position="264"/>
    </location>
</feature>
<evidence type="ECO:0000256" key="7">
    <source>
        <dbReference type="SAM" id="Phobius"/>
    </source>
</evidence>
<feature type="transmembrane region" description="Helical" evidence="7">
    <location>
        <begin position="365"/>
        <end position="382"/>
    </location>
</feature>
<dbReference type="PROSITE" id="PS00216">
    <property type="entry name" value="SUGAR_TRANSPORT_1"/>
    <property type="match status" value="1"/>
</dbReference>
<comment type="caution">
    <text evidence="9">The sequence shown here is derived from an EMBL/GenBank/DDBJ whole genome shotgun (WGS) entry which is preliminary data.</text>
</comment>
<dbReference type="InterPro" id="IPR011701">
    <property type="entry name" value="MFS"/>
</dbReference>
<organism evidence="9 10">
    <name type="scientific">Arcobacter cloacae</name>
    <dbReference type="NCBI Taxonomy" id="1054034"/>
    <lineage>
        <taxon>Bacteria</taxon>
        <taxon>Pseudomonadati</taxon>
        <taxon>Campylobacterota</taxon>
        <taxon>Epsilonproteobacteria</taxon>
        <taxon>Campylobacterales</taxon>
        <taxon>Arcobacteraceae</taxon>
        <taxon>Arcobacter</taxon>
    </lineage>
</organism>
<dbReference type="GO" id="GO:0005886">
    <property type="term" value="C:plasma membrane"/>
    <property type="evidence" value="ECO:0007669"/>
    <property type="project" value="UniProtKB-SubCell"/>
</dbReference>
<protein>
    <submittedName>
        <fullName evidence="9">MFS transporter</fullName>
    </submittedName>
</protein>
<dbReference type="EMBL" id="PDJZ01000007">
    <property type="protein sequence ID" value="RXJ83908.1"/>
    <property type="molecule type" value="Genomic_DNA"/>
</dbReference>
<accession>A0A4Q0ZK93</accession>
<evidence type="ECO:0000313" key="10">
    <source>
        <dbReference type="Proteomes" id="UP000290870"/>
    </source>
</evidence>
<feature type="transmembrane region" description="Helical" evidence="7">
    <location>
        <begin position="207"/>
        <end position="236"/>
    </location>
</feature>
<evidence type="ECO:0000259" key="8">
    <source>
        <dbReference type="PROSITE" id="PS50850"/>
    </source>
</evidence>
<keyword evidence="5 7" id="KW-1133">Transmembrane helix</keyword>
<dbReference type="Pfam" id="PF07690">
    <property type="entry name" value="MFS_1"/>
    <property type="match status" value="1"/>
</dbReference>
<feature type="transmembrane region" description="Helical" evidence="7">
    <location>
        <begin position="21"/>
        <end position="40"/>
    </location>
</feature>
<dbReference type="PANTHER" id="PTHR23521:SF2">
    <property type="entry name" value="TRANSPORTER MFS SUPERFAMILY"/>
    <property type="match status" value="1"/>
</dbReference>
<feature type="transmembrane region" description="Helical" evidence="7">
    <location>
        <begin position="276"/>
        <end position="294"/>
    </location>
</feature>
<proteinExistence type="predicted"/>
<comment type="subcellular location">
    <subcellularLocation>
        <location evidence="1">Cell membrane</location>
        <topology evidence="1">Multi-pass membrane protein</topology>
    </subcellularLocation>
</comment>
<feature type="transmembrane region" description="Helical" evidence="7">
    <location>
        <begin position="167"/>
        <end position="186"/>
    </location>
</feature>
<evidence type="ECO:0000256" key="2">
    <source>
        <dbReference type="ARBA" id="ARBA00022448"/>
    </source>
</evidence>
<dbReference type="Gene3D" id="1.20.1250.20">
    <property type="entry name" value="MFS general substrate transporter like domains"/>
    <property type="match status" value="2"/>
</dbReference>
<name>A0A4Q0ZK93_9BACT</name>
<dbReference type="SUPFAM" id="SSF103473">
    <property type="entry name" value="MFS general substrate transporter"/>
    <property type="match status" value="1"/>
</dbReference>
<dbReference type="InterPro" id="IPR047200">
    <property type="entry name" value="MFS_YcaD-like"/>
</dbReference>
<dbReference type="PROSITE" id="PS50850">
    <property type="entry name" value="MFS"/>
    <property type="match status" value="1"/>
</dbReference>
<gene>
    <name evidence="9" type="ORF">CRU90_07485</name>
</gene>
<dbReference type="OrthoDB" id="9797524at2"/>
<feature type="transmembrane region" description="Helical" evidence="7">
    <location>
        <begin position="300"/>
        <end position="318"/>
    </location>
</feature>
<keyword evidence="3" id="KW-1003">Cell membrane</keyword>
<feature type="transmembrane region" description="Helical" evidence="7">
    <location>
        <begin position="109"/>
        <end position="130"/>
    </location>
</feature>
<keyword evidence="4 7" id="KW-0812">Transmembrane</keyword>
<reference evidence="9 10" key="1">
    <citation type="submission" date="2017-10" db="EMBL/GenBank/DDBJ databases">
        <title>Genomics of the genus Arcobacter.</title>
        <authorList>
            <person name="Perez-Cataluna A."/>
            <person name="Figueras M.J."/>
        </authorList>
    </citation>
    <scope>NUCLEOTIDE SEQUENCE [LARGE SCALE GENOMIC DNA]</scope>
    <source>
        <strain evidence="9 10">F26</strain>
    </source>
</reference>
<evidence type="ECO:0000256" key="3">
    <source>
        <dbReference type="ARBA" id="ARBA00022475"/>
    </source>
</evidence>
<dbReference type="AlphaFoldDB" id="A0A4Q0ZK93"/>
<dbReference type="InterPro" id="IPR036259">
    <property type="entry name" value="MFS_trans_sf"/>
</dbReference>
<dbReference type="InterPro" id="IPR020846">
    <property type="entry name" value="MFS_dom"/>
</dbReference>
<evidence type="ECO:0000256" key="5">
    <source>
        <dbReference type="ARBA" id="ARBA00022989"/>
    </source>
</evidence>